<protein>
    <submittedName>
        <fullName evidence="3">Putative serine/threonine-protein kinase</fullName>
    </submittedName>
</protein>
<dbReference type="SUPFAM" id="SSF56112">
    <property type="entry name" value="Protein kinase-like (PK-like)"/>
    <property type="match status" value="1"/>
</dbReference>
<keyword evidence="3" id="KW-0418">Kinase</keyword>
<evidence type="ECO:0000259" key="2">
    <source>
        <dbReference type="PROSITE" id="PS50011"/>
    </source>
</evidence>
<dbReference type="GO" id="GO:0004674">
    <property type="term" value="F:protein serine/threonine kinase activity"/>
    <property type="evidence" value="ECO:0007669"/>
    <property type="project" value="TreeGrafter"/>
</dbReference>
<keyword evidence="3" id="KW-0808">Transferase</keyword>
<dbReference type="PANTHER" id="PTHR24361">
    <property type="entry name" value="MITOGEN-ACTIVATED KINASE KINASE KINASE"/>
    <property type="match status" value="1"/>
</dbReference>
<dbReference type="InterPro" id="IPR053235">
    <property type="entry name" value="Ser_Thr_kinase"/>
</dbReference>
<proteinExistence type="predicted"/>
<evidence type="ECO:0000256" key="1">
    <source>
        <dbReference type="SAM" id="MobiDB-lite"/>
    </source>
</evidence>
<dbReference type="Gene3D" id="1.10.510.10">
    <property type="entry name" value="Transferase(Phosphotransferase) domain 1"/>
    <property type="match status" value="1"/>
</dbReference>
<gene>
    <name evidence="3" type="ORF">BBAD15_g8274</name>
</gene>
<feature type="region of interest" description="Disordered" evidence="1">
    <location>
        <begin position="1"/>
        <end position="58"/>
    </location>
</feature>
<dbReference type="Proteomes" id="UP000030106">
    <property type="component" value="Unassembled WGS sequence"/>
</dbReference>
<dbReference type="CDD" id="cd00180">
    <property type="entry name" value="PKc"/>
    <property type="match status" value="1"/>
</dbReference>
<dbReference type="Pfam" id="PF00069">
    <property type="entry name" value="Pkinase"/>
    <property type="match status" value="1"/>
</dbReference>
<organism evidence="3 4">
    <name type="scientific">Beauveria bassiana D1-5</name>
    <dbReference type="NCBI Taxonomy" id="1245745"/>
    <lineage>
        <taxon>Eukaryota</taxon>
        <taxon>Fungi</taxon>
        <taxon>Dikarya</taxon>
        <taxon>Ascomycota</taxon>
        <taxon>Pezizomycotina</taxon>
        <taxon>Sordariomycetes</taxon>
        <taxon>Hypocreomycetidae</taxon>
        <taxon>Hypocreales</taxon>
        <taxon>Cordycipitaceae</taxon>
        <taxon>Beauveria</taxon>
    </lineage>
</organism>
<name>A0A0A2VEV4_BEABA</name>
<dbReference type="AlphaFoldDB" id="A0A0A2VEV4"/>
<evidence type="ECO:0000313" key="4">
    <source>
        <dbReference type="Proteomes" id="UP000030106"/>
    </source>
</evidence>
<dbReference type="GO" id="GO:0005524">
    <property type="term" value="F:ATP binding"/>
    <property type="evidence" value="ECO:0007669"/>
    <property type="project" value="InterPro"/>
</dbReference>
<feature type="domain" description="Protein kinase" evidence="2">
    <location>
        <begin position="367"/>
        <end position="631"/>
    </location>
</feature>
<dbReference type="STRING" id="1245745.A0A0A2VEV4"/>
<dbReference type="InterPro" id="IPR011009">
    <property type="entry name" value="Kinase-like_dom_sf"/>
</dbReference>
<dbReference type="PROSITE" id="PS50011">
    <property type="entry name" value="PROTEIN_KINASE_DOM"/>
    <property type="match status" value="1"/>
</dbReference>
<feature type="compositionally biased region" description="Basic and acidic residues" evidence="1">
    <location>
        <begin position="39"/>
        <end position="49"/>
    </location>
</feature>
<reference evidence="3 4" key="1">
    <citation type="submission" date="2012-10" db="EMBL/GenBank/DDBJ databases">
        <title>Genome sequencing and analysis of entomopathogenic fungi Beauveria bassiana D1-5.</title>
        <authorList>
            <person name="Li Q."/>
            <person name="Wang L."/>
            <person name="Zhang Z."/>
            <person name="Wang Q."/>
            <person name="Ren J."/>
            <person name="Wang M."/>
            <person name="Xu W."/>
            <person name="Wang J."/>
            <person name="Lu Y."/>
            <person name="Du Q."/>
            <person name="Sun Z."/>
        </authorList>
    </citation>
    <scope>NUCLEOTIDE SEQUENCE [LARGE SCALE GENOMIC DNA]</scope>
    <source>
        <strain evidence="3 4">D1-5</strain>
    </source>
</reference>
<evidence type="ECO:0000313" key="3">
    <source>
        <dbReference type="EMBL" id="KGQ06406.1"/>
    </source>
</evidence>
<accession>A0A0A2VEV4</accession>
<dbReference type="InterPro" id="IPR000719">
    <property type="entry name" value="Prot_kinase_dom"/>
</dbReference>
<dbReference type="GO" id="GO:0005737">
    <property type="term" value="C:cytoplasm"/>
    <property type="evidence" value="ECO:0007669"/>
    <property type="project" value="TreeGrafter"/>
</dbReference>
<sequence>METFASRHLRDEAADVTGLDEPTNPLSDNERRRVYRARTLQDVDGKEGDSSAETTAKVSSSIIARQQAKITSAFEKNTPDFTNALVVAGYERHRVAEAVRHASEVQLPAARLIFVCPVSLGTTSQFSTSVRLHDICGRSIVAALQRTEDVDFHFRVPYHSEADSSSRGDLKVLEGRIFYHPSSDDCVLHNLSDTIYYASKHDRTQRHRLGKGSNTVLQPGLWRISAIISGNTGKKSCPLADVLILPRRFCVVRTTRTTDHAKRAYVEQPENNVLHKRPKVHPAAQAMLERSIASSAIPVLERVTVAPVSGPVTLKNHDTRVKQIEAVGDVLLHLRDGEVVIIKSSPHLRGNVSVERLTGRSPADYQLSYLHGVGQTAATNVFACQHTRIPGRVVAKVTRVEHPLSLPNRARTWTRETTILRKLRHKNIMELKGSDGRLLTIFLEHLPPSLSHFIKSWESTQYSLAQHSLVMLRDITAALAYLKREGITHNDIKPLNIAYSPARGAVLLDFGMASMDADEDIGGTPPYMPPEYAGGRLRGHLGDVWAAGVTLLIVLRKLKQPVRADYFDLEDVHNEGSEHRSIMNNWLERVAQAKATLDLNEDGIESLVEKMLHEDRSKRISAEQVQKRLLLPDNK</sequence>
<comment type="caution">
    <text evidence="3">The sequence shown here is derived from an EMBL/GenBank/DDBJ whole genome shotgun (WGS) entry which is preliminary data.</text>
</comment>
<dbReference type="HOGENOM" id="CLU_021323_0_0_1"/>
<dbReference type="SMART" id="SM00220">
    <property type="entry name" value="S_TKc"/>
    <property type="match status" value="1"/>
</dbReference>
<dbReference type="EMBL" id="ANFO01000820">
    <property type="protein sequence ID" value="KGQ06406.1"/>
    <property type="molecule type" value="Genomic_DNA"/>
</dbReference>